<gene>
    <name evidence="3" type="ORF">M992_2613</name>
</gene>
<dbReference type="InterPro" id="IPR007349">
    <property type="entry name" value="DUF418"/>
</dbReference>
<dbReference type="OrthoDB" id="9807744at2"/>
<evidence type="ECO:0000259" key="2">
    <source>
        <dbReference type="Pfam" id="PF04235"/>
    </source>
</evidence>
<feature type="transmembrane region" description="Helical" evidence="1">
    <location>
        <begin position="235"/>
        <end position="255"/>
    </location>
</feature>
<proteinExistence type="predicted"/>
<feature type="transmembrane region" description="Helical" evidence="1">
    <location>
        <begin position="53"/>
        <end position="82"/>
    </location>
</feature>
<feature type="transmembrane region" description="Helical" evidence="1">
    <location>
        <begin position="21"/>
        <end position="41"/>
    </location>
</feature>
<dbReference type="InterPro" id="IPR052529">
    <property type="entry name" value="Bact_Transport_Assoc"/>
</dbReference>
<keyword evidence="1" id="KW-0812">Transmembrane</keyword>
<accession>A0A0N0Z6V7</accession>
<dbReference type="Proteomes" id="UP000053226">
    <property type="component" value="Unassembled WGS sequence"/>
</dbReference>
<sequence length="378" mass="43160">MKSVVHSGRIEQLDAVRGISILGILLLNIYGFGLPQIAYMNPAYTLSVSTSDIVVWSILNIVAQGKFLAIFSLLFGATLTLLVRKGQEWNYRRLIILMLIGLLHGIGLWEGDILLPYAITGMLAITLIYRYSSEKLIKIAISIYLIGLLVLLFIGYHIDAEGYWVLTESQIIDEITLKTAGGMTGIAYRYHEVSNMIVSLFIQYGWQLLALMLGGAILINNGWLLGAYSEGHYQFISKVFILPAILVQIICLYWQQQAQWSYFSTSIVGYIVNEIVIPFQSIGYIALVYGYWEQIKATLFSRWIINIGRMALSNYLLQTLICTTIFYQLDYFGDFNRLELLIFIIPIWLTNIAFSSLWLSYFSQGPIEWMWRKLTLKL</sequence>
<keyword evidence="1" id="KW-1133">Transmembrane helix</keyword>
<feature type="transmembrane region" description="Helical" evidence="1">
    <location>
        <begin position="341"/>
        <end position="362"/>
    </location>
</feature>
<dbReference type="AlphaFoldDB" id="A0A0N0Z6V7"/>
<evidence type="ECO:0000256" key="1">
    <source>
        <dbReference type="SAM" id="Phobius"/>
    </source>
</evidence>
<organism evidence="3 4">
    <name type="scientific">Moellerella wisconsensis ATCC 35017</name>
    <dbReference type="NCBI Taxonomy" id="1354267"/>
    <lineage>
        <taxon>Bacteria</taxon>
        <taxon>Pseudomonadati</taxon>
        <taxon>Pseudomonadota</taxon>
        <taxon>Gammaproteobacteria</taxon>
        <taxon>Enterobacterales</taxon>
        <taxon>Morganellaceae</taxon>
        <taxon>Moellerella</taxon>
    </lineage>
</organism>
<feature type="domain" description="DUF418" evidence="2">
    <location>
        <begin position="222"/>
        <end position="376"/>
    </location>
</feature>
<feature type="transmembrane region" description="Helical" evidence="1">
    <location>
        <begin position="204"/>
        <end position="223"/>
    </location>
</feature>
<dbReference type="PANTHER" id="PTHR30590">
    <property type="entry name" value="INNER MEMBRANE PROTEIN"/>
    <property type="match status" value="1"/>
</dbReference>
<evidence type="ECO:0000313" key="4">
    <source>
        <dbReference type="Proteomes" id="UP000053226"/>
    </source>
</evidence>
<feature type="transmembrane region" description="Helical" evidence="1">
    <location>
        <begin position="115"/>
        <end position="132"/>
    </location>
</feature>
<dbReference type="Pfam" id="PF04235">
    <property type="entry name" value="DUF418"/>
    <property type="match status" value="1"/>
</dbReference>
<keyword evidence="1" id="KW-0472">Membrane</keyword>
<comment type="caution">
    <text evidence="3">The sequence shown here is derived from an EMBL/GenBank/DDBJ whole genome shotgun (WGS) entry which is preliminary data.</text>
</comment>
<evidence type="ECO:0000313" key="3">
    <source>
        <dbReference type="EMBL" id="KPD02069.1"/>
    </source>
</evidence>
<feature type="transmembrane region" description="Helical" evidence="1">
    <location>
        <begin position="139"/>
        <end position="158"/>
    </location>
</feature>
<reference evidence="3 4" key="1">
    <citation type="submission" date="2015-07" db="EMBL/GenBank/DDBJ databases">
        <title>ATOL: Assembling a taxonomically balanced genome-scale reconstruction of the evolutionary history of the Enterobacteriaceae.</title>
        <authorList>
            <person name="Plunkett G.III."/>
            <person name="Neeno-Eckwall E.C."/>
            <person name="Glasner J.D."/>
            <person name="Perna N.T."/>
        </authorList>
    </citation>
    <scope>NUCLEOTIDE SEQUENCE [LARGE SCALE GENOMIC DNA]</scope>
    <source>
        <strain evidence="3 4">ATCC 35017</strain>
    </source>
</reference>
<dbReference type="RefSeq" id="WP_053908993.1">
    <property type="nucleotide sequence ID" value="NZ_CAWMUS010000026.1"/>
</dbReference>
<name>A0A0N0Z6V7_9GAMM</name>
<keyword evidence="4" id="KW-1185">Reference proteome</keyword>
<feature type="transmembrane region" description="Helical" evidence="1">
    <location>
        <begin position="94"/>
        <end position="109"/>
    </location>
</feature>
<feature type="transmembrane region" description="Helical" evidence="1">
    <location>
        <begin position="312"/>
        <end position="329"/>
    </location>
</feature>
<feature type="transmembrane region" description="Helical" evidence="1">
    <location>
        <begin position="267"/>
        <end position="292"/>
    </location>
</feature>
<protein>
    <submittedName>
        <fullName evidence="3">Putative inner membrane protein</fullName>
    </submittedName>
</protein>
<dbReference type="EMBL" id="LGAA01000026">
    <property type="protein sequence ID" value="KPD02069.1"/>
    <property type="molecule type" value="Genomic_DNA"/>
</dbReference>
<dbReference type="NCBIfam" id="NF008093">
    <property type="entry name" value="PRK10835.1"/>
    <property type="match status" value="1"/>
</dbReference>
<dbReference type="PANTHER" id="PTHR30590:SF2">
    <property type="entry name" value="INNER MEMBRANE PROTEIN"/>
    <property type="match status" value="1"/>
</dbReference>